<name>A0ABT4JX68_9GAMM</name>
<dbReference type="Gene3D" id="2.10.230.10">
    <property type="entry name" value="Heat shock protein DnaJ, cysteine-rich domain"/>
    <property type="match status" value="1"/>
</dbReference>
<protein>
    <recommendedName>
        <fullName evidence="1">HNH nuclease domain-containing protein</fullName>
    </recommendedName>
</protein>
<dbReference type="SMART" id="SM00507">
    <property type="entry name" value="HNHc"/>
    <property type="match status" value="1"/>
</dbReference>
<organism evidence="2 3">
    <name type="scientific">Marinomonas phaeophyticola</name>
    <dbReference type="NCBI Taxonomy" id="3004091"/>
    <lineage>
        <taxon>Bacteria</taxon>
        <taxon>Pseudomonadati</taxon>
        <taxon>Pseudomonadota</taxon>
        <taxon>Gammaproteobacteria</taxon>
        <taxon>Oceanospirillales</taxon>
        <taxon>Oceanospirillaceae</taxon>
        <taxon>Marinomonas</taxon>
    </lineage>
</organism>
<gene>
    <name evidence="2" type="ORF">O1D97_15495</name>
</gene>
<comment type="caution">
    <text evidence="2">The sequence shown here is derived from an EMBL/GenBank/DDBJ whole genome shotgun (WGS) entry which is preliminary data.</text>
</comment>
<dbReference type="InterPro" id="IPR036410">
    <property type="entry name" value="HSP_DnaJ_Cys-rich_dom_sf"/>
</dbReference>
<sequence>MMLLDEPLYTFEQTIDECILGVTGNDSLRKKLIASKGDFSNVGMQYRCAADTAELYAIQSVSVGGDPIVINALKKSELLKLYEQYFRASEKPARKVYDSILNSAQDKCPFCGGIGTPRNLDHFLPKVHYPQFSVLPSNLVPSCRDCNMDGKGKNFATSAEKQIIQPYSDNQRFFIDQWIVANYVVADDGEPGEFKYYVSPPEGWPEVDKQRARAHFEGFDLAKRYATKAAEQLGIVLGQIRSMEQADLDISVIKSVLLQPAIETAQFSNHWQKGMYQALYSHYTILENAKLSTPKICPCPVCEGEGLFVNYFCPLCNGKGTVVDPLEIDISDYQNLKCPECDGRERCRLCSGKGLISREKALEMTRNRP</sequence>
<dbReference type="Proteomes" id="UP001149719">
    <property type="component" value="Unassembled WGS sequence"/>
</dbReference>
<accession>A0ABT4JX68</accession>
<dbReference type="EMBL" id="JAPUBN010000019">
    <property type="protein sequence ID" value="MCZ2722978.1"/>
    <property type="molecule type" value="Genomic_DNA"/>
</dbReference>
<dbReference type="Gene3D" id="2.60.260.20">
    <property type="entry name" value="Urease metallochaperone UreE, N-terminal domain"/>
    <property type="match status" value="1"/>
</dbReference>
<dbReference type="CDD" id="cd00085">
    <property type="entry name" value="HNHc"/>
    <property type="match status" value="1"/>
</dbReference>
<evidence type="ECO:0000259" key="1">
    <source>
        <dbReference type="SMART" id="SM00507"/>
    </source>
</evidence>
<dbReference type="Gene3D" id="1.10.30.50">
    <property type="match status" value="1"/>
</dbReference>
<keyword evidence="3" id="KW-1185">Reference proteome</keyword>
<dbReference type="InterPro" id="IPR003615">
    <property type="entry name" value="HNH_nuc"/>
</dbReference>
<evidence type="ECO:0000313" key="3">
    <source>
        <dbReference type="Proteomes" id="UP001149719"/>
    </source>
</evidence>
<dbReference type="RefSeq" id="WP_269127049.1">
    <property type="nucleotide sequence ID" value="NZ_JAPUBN010000019.1"/>
</dbReference>
<proteinExistence type="predicted"/>
<feature type="domain" description="HNH nuclease" evidence="1">
    <location>
        <begin position="95"/>
        <end position="148"/>
    </location>
</feature>
<dbReference type="SUPFAM" id="SSF57938">
    <property type="entry name" value="DnaJ/Hsp40 cysteine-rich domain"/>
    <property type="match status" value="1"/>
</dbReference>
<evidence type="ECO:0000313" key="2">
    <source>
        <dbReference type="EMBL" id="MCZ2722978.1"/>
    </source>
</evidence>
<reference evidence="2" key="1">
    <citation type="submission" date="2022-12" db="EMBL/GenBank/DDBJ databases">
        <title>Marinomonas 15G1-11 sp. nov, isolated from marine algae.</title>
        <authorList>
            <person name="Butt M."/>
            <person name="Choi D.G."/>
            <person name="Kim J.M."/>
            <person name="Lee J.K."/>
            <person name="Baek J.H."/>
            <person name="Jeon C.O."/>
        </authorList>
    </citation>
    <scope>NUCLEOTIDE SEQUENCE</scope>
    <source>
        <strain evidence="2">15G1-11</strain>
    </source>
</reference>